<dbReference type="InterPro" id="IPR038330">
    <property type="entry name" value="TspO/MBR-related_sf"/>
</dbReference>
<dbReference type="RefSeq" id="WP_003927003.1">
    <property type="nucleotide sequence ID" value="NZ_BCTB01000004.1"/>
</dbReference>
<feature type="transmembrane region" description="Helical" evidence="2">
    <location>
        <begin position="255"/>
        <end position="275"/>
    </location>
</feature>
<feature type="transmembrane region" description="Helical" evidence="2">
    <location>
        <begin position="137"/>
        <end position="155"/>
    </location>
</feature>
<evidence type="ECO:0000256" key="1">
    <source>
        <dbReference type="SAM" id="MobiDB-lite"/>
    </source>
</evidence>
<dbReference type="Proteomes" id="UP000069654">
    <property type="component" value="Unassembled WGS sequence"/>
</dbReference>
<dbReference type="OMA" id="YVFSIWG"/>
<organism evidence="3 4">
    <name type="scientific">Mycolicibacterium thermoresistibile</name>
    <name type="common">Mycobacterium thermoresistibile</name>
    <dbReference type="NCBI Taxonomy" id="1797"/>
    <lineage>
        <taxon>Bacteria</taxon>
        <taxon>Bacillati</taxon>
        <taxon>Actinomycetota</taxon>
        <taxon>Actinomycetes</taxon>
        <taxon>Mycobacteriales</taxon>
        <taxon>Mycobacteriaceae</taxon>
        <taxon>Mycolicibacterium</taxon>
    </lineage>
</organism>
<accession>A0A117ILN5</accession>
<feature type="transmembrane region" description="Helical" evidence="2">
    <location>
        <begin position="32"/>
        <end position="52"/>
    </location>
</feature>
<dbReference type="Gene3D" id="1.20.1260.100">
    <property type="entry name" value="TspO/MBR protein"/>
    <property type="match status" value="1"/>
</dbReference>
<evidence type="ECO:0000256" key="2">
    <source>
        <dbReference type="SAM" id="Phobius"/>
    </source>
</evidence>
<feature type="region of interest" description="Disordered" evidence="1">
    <location>
        <begin position="1"/>
        <end position="24"/>
    </location>
</feature>
<comment type="caution">
    <text evidence="3">The sequence shown here is derived from an EMBL/GenBank/DDBJ whole genome shotgun (WGS) entry which is preliminary data.</text>
</comment>
<evidence type="ECO:0008006" key="5">
    <source>
        <dbReference type="Google" id="ProtNLM"/>
    </source>
</evidence>
<feature type="transmembrane region" description="Helical" evidence="2">
    <location>
        <begin position="113"/>
        <end position="131"/>
    </location>
</feature>
<dbReference type="EMBL" id="BCTB01000004">
    <property type="protein sequence ID" value="GAT13943.1"/>
    <property type="molecule type" value="Genomic_DNA"/>
</dbReference>
<keyword evidence="2" id="KW-0812">Transmembrane</keyword>
<dbReference type="STRING" id="1797.RMCT_0914"/>
<dbReference type="AlphaFoldDB" id="A0A117ILN5"/>
<reference evidence="4" key="2">
    <citation type="submission" date="2016-02" db="EMBL/GenBank/DDBJ databases">
        <title>Draft genome sequence of five rapidly growing Mycobacterium species.</title>
        <authorList>
            <person name="Katahira K."/>
            <person name="Gotou Y."/>
            <person name="Iida K."/>
            <person name="Ogura Y."/>
            <person name="Hayashi T."/>
        </authorList>
    </citation>
    <scope>NUCLEOTIDE SEQUENCE [LARGE SCALE GENOMIC DNA]</scope>
    <source>
        <strain evidence="4">JCM6362</strain>
    </source>
</reference>
<evidence type="ECO:0000313" key="3">
    <source>
        <dbReference type="EMBL" id="GAT13943.1"/>
    </source>
</evidence>
<proteinExistence type="predicted"/>
<name>A0A117ILN5_MYCTH</name>
<reference evidence="3 4" key="1">
    <citation type="journal article" date="2016" name="Genome Announc.">
        <title>Draft Genome Sequences of Five Rapidly Growing Mycobacterium Species, M. thermoresistibile, M. fortuitum subsp. acetamidolyticum, M. canariasense, M. brisbanense, and M. novocastrense.</title>
        <authorList>
            <person name="Katahira K."/>
            <person name="Ogura Y."/>
            <person name="Gotoh Y."/>
            <person name="Hayashi T."/>
        </authorList>
    </citation>
    <scope>NUCLEOTIDE SEQUENCE [LARGE SCALE GENOMIC DNA]</scope>
    <source>
        <strain evidence="3 4">JCM6362</strain>
    </source>
</reference>
<evidence type="ECO:0000313" key="4">
    <source>
        <dbReference type="Proteomes" id="UP000069654"/>
    </source>
</evidence>
<sequence length="286" mass="30336">MAGGMAMRDGRSGGGVDGRSGGGVGTDSRGRLLLPPAVSLATAATLLVNYLANALPINGQRTGDVTRRIDVYFAPAGYVFSIWSIIYLGLLAYSVYLGFVLMRRRRDSGAARAVAPWYLLTAAANCTWLVAWHHNRFAVSMALMLVLLVSLIVIYRRQAARPPVSTVEKWSVHIPFRVYLGWISVATIANATVALDAAGWDGFGLSEPTWGVIMVLVAAALGLVMLVRFADTAYALVLIWALTGIAVELRDTTAILTAALAGAAVLAVALAVTVLRRRGGRPAPAT</sequence>
<dbReference type="PANTHER" id="PTHR33802:SF1">
    <property type="entry name" value="XK-RELATED PROTEIN"/>
    <property type="match status" value="1"/>
</dbReference>
<feature type="transmembrane region" description="Helical" evidence="2">
    <location>
        <begin position="209"/>
        <end position="226"/>
    </location>
</feature>
<feature type="transmembrane region" description="Helical" evidence="2">
    <location>
        <begin position="72"/>
        <end position="101"/>
    </location>
</feature>
<gene>
    <name evidence="3" type="ORF">RMCT_0914</name>
</gene>
<keyword evidence="2" id="KW-0472">Membrane</keyword>
<feature type="compositionally biased region" description="Gly residues" evidence="1">
    <location>
        <begin position="12"/>
        <end position="24"/>
    </location>
</feature>
<dbReference type="PANTHER" id="PTHR33802">
    <property type="entry name" value="SI:CH211-161H7.5-RELATED"/>
    <property type="match status" value="1"/>
</dbReference>
<feature type="transmembrane region" description="Helical" evidence="2">
    <location>
        <begin position="233"/>
        <end position="249"/>
    </location>
</feature>
<feature type="transmembrane region" description="Helical" evidence="2">
    <location>
        <begin position="176"/>
        <end position="197"/>
    </location>
</feature>
<keyword evidence="2" id="KW-1133">Transmembrane helix</keyword>
<protein>
    <recommendedName>
        <fullName evidence="5">Tryptophan-rich sensory protein</fullName>
    </recommendedName>
</protein>